<keyword evidence="3" id="KW-1185">Reference proteome</keyword>
<evidence type="ECO:0000313" key="3">
    <source>
        <dbReference type="Proteomes" id="UP000292373"/>
    </source>
</evidence>
<organism evidence="2 3">
    <name type="scientific">Propioniciclava sinopodophylli</name>
    <dbReference type="NCBI Taxonomy" id="1837344"/>
    <lineage>
        <taxon>Bacteria</taxon>
        <taxon>Bacillati</taxon>
        <taxon>Actinomycetota</taxon>
        <taxon>Actinomycetes</taxon>
        <taxon>Propionibacteriales</taxon>
        <taxon>Propionibacteriaceae</taxon>
        <taxon>Propioniciclava</taxon>
    </lineage>
</organism>
<dbReference type="OrthoDB" id="5495375at2"/>
<evidence type="ECO:0000313" key="2">
    <source>
        <dbReference type="EMBL" id="TBT83009.1"/>
    </source>
</evidence>
<dbReference type="RefSeq" id="WP_131169599.1">
    <property type="nucleotide sequence ID" value="NZ_SDMQ01000015.1"/>
</dbReference>
<dbReference type="AlphaFoldDB" id="A0A4Q9KD88"/>
<keyword evidence="2" id="KW-0378">Hydrolase</keyword>
<dbReference type="Gene3D" id="3.40.50.1820">
    <property type="entry name" value="alpha/beta hydrolase"/>
    <property type="match status" value="1"/>
</dbReference>
<accession>A0A4Q9KD88</accession>
<dbReference type="InterPro" id="IPR029058">
    <property type="entry name" value="AB_hydrolase_fold"/>
</dbReference>
<dbReference type="Pfam" id="PF12697">
    <property type="entry name" value="Abhydrolase_6"/>
    <property type="match status" value="1"/>
</dbReference>
<proteinExistence type="predicted"/>
<reference evidence="2 3" key="1">
    <citation type="submission" date="2019-01" db="EMBL/GenBank/DDBJ databases">
        <title>Lactibacter flavus gen. nov., sp. nov., a novel bacterium of the family Propionibacteriaceae isolated from raw milk and dairy products.</title>
        <authorList>
            <person name="Huptas C."/>
            <person name="Wenning M."/>
            <person name="Breitenwieser F."/>
            <person name="Doll E."/>
            <person name="Von Neubeck M."/>
            <person name="Busse H.-J."/>
            <person name="Scherer S."/>
        </authorList>
    </citation>
    <scope>NUCLEOTIDE SEQUENCE [LARGE SCALE GENOMIC DNA]</scope>
    <source>
        <strain evidence="2 3">KCTC 33808</strain>
    </source>
</reference>
<dbReference type="PRINTS" id="PR00111">
    <property type="entry name" value="ABHYDROLASE"/>
</dbReference>
<feature type="domain" description="AB hydrolase-1" evidence="1">
    <location>
        <begin position="6"/>
        <end position="224"/>
    </location>
</feature>
<evidence type="ECO:0000259" key="1">
    <source>
        <dbReference type="Pfam" id="PF12697"/>
    </source>
</evidence>
<dbReference type="PANTHER" id="PTHR43689:SF8">
    <property type="entry name" value="ALPHA_BETA-HYDROLASES SUPERFAMILY PROTEIN"/>
    <property type="match status" value="1"/>
</dbReference>
<dbReference type="SUPFAM" id="SSF53474">
    <property type="entry name" value="alpha/beta-Hydrolases"/>
    <property type="match status" value="1"/>
</dbReference>
<gene>
    <name evidence="2" type="ORF">ET989_12790</name>
</gene>
<sequence>MPRPLVILLHGTRFNARSWDAYADLVDAELRAVDLPGHGVRAGQPWTTDAALAVIDTEVATAAPDTPIVLVGHSLGGFIATTWAQRHPDALAGLVLVGAMADPRRHRILTRAYTDFAKLLPVVGPQRMASIANTVLRVMGIRGDAIPDATGYAVAPDAWHSVVAEAGCHQLPDVTCPVWLVAGALDQLAIDTRRYARACQDPRIVVVRSATHLLPFTHRRQLAEVINEASGVVTAVA</sequence>
<name>A0A4Q9KD88_9ACTN</name>
<dbReference type="GO" id="GO:0016787">
    <property type="term" value="F:hydrolase activity"/>
    <property type="evidence" value="ECO:0007669"/>
    <property type="project" value="UniProtKB-KW"/>
</dbReference>
<comment type="caution">
    <text evidence="2">The sequence shown here is derived from an EMBL/GenBank/DDBJ whole genome shotgun (WGS) entry which is preliminary data.</text>
</comment>
<dbReference type="PANTHER" id="PTHR43689">
    <property type="entry name" value="HYDROLASE"/>
    <property type="match status" value="1"/>
</dbReference>
<dbReference type="Proteomes" id="UP000292373">
    <property type="component" value="Unassembled WGS sequence"/>
</dbReference>
<dbReference type="InterPro" id="IPR000073">
    <property type="entry name" value="AB_hydrolase_1"/>
</dbReference>
<dbReference type="EMBL" id="SDMQ01000015">
    <property type="protein sequence ID" value="TBT83009.1"/>
    <property type="molecule type" value="Genomic_DNA"/>
</dbReference>
<protein>
    <submittedName>
        <fullName evidence="2">Alpha/beta fold hydrolase</fullName>
    </submittedName>
</protein>